<feature type="compositionally biased region" description="Low complexity" evidence="1">
    <location>
        <begin position="194"/>
        <end position="207"/>
    </location>
</feature>
<evidence type="ECO:0000313" key="2">
    <source>
        <dbReference type="EMBL" id="KAK0397819.1"/>
    </source>
</evidence>
<sequence length="623" mass="70492">MGNKTSSHQHPHPAYFPHGSFPDGRSGNYIIPTHHHSMSSLNHLRGTDSGYLTSPGDSGERSKLRHSRMSLNEFAFEHPMHMPPPPMAHPMMFPAGPPPDPKLLKKWHKKQKKLIKKIGVNNLPNHMMHPFPLPPMPPGVRSMSTDNIYMHSPTDGYAELPAIKHQNKKKKEKKDFRKSYHYDENGRTADPWPSSARSRSTVSSAQSNPFTTASLSEYRMRNSTDDSSGIVTSVSSQQPSPTTPAEQPKLHKSQTKRNPAPNPPISAELPKSPLSSSYHESRSVGTHYESRSIGRQQAEPPESFEDESLFDEPPVKVTPEAMAILERNARMYSAICKETVDSDITNRKETVSTKKLRSEDERHSEKDTNEHQQSATKREPAYASSTSSVTTSNIRGGEDIDFSWVNDMQNSLDREFSHSNSHRRSSSPECIPVCYFGMEAPVMECVPKAVTEKITAKPALQHDPKQVELKQIHSNVRSKAAMFDSEAQKNEKNLIEQRQAAQRYRSRSIPRLTGQQDPYIPNPDYGMNSSNRISVDTRPPPPPYQHRYFGDSRRDEPCSSHTMSPSARRIRRADGPQQFANARLTDQMRPEEVQKSRVYNATEYYKQSARRNSESSWRASVAY</sequence>
<dbReference type="EMBL" id="JAUCMV010000005">
    <property type="protein sequence ID" value="KAK0397819.1"/>
    <property type="molecule type" value="Genomic_DNA"/>
</dbReference>
<dbReference type="Proteomes" id="UP001175271">
    <property type="component" value="Unassembled WGS sequence"/>
</dbReference>
<comment type="caution">
    <text evidence="2">The sequence shown here is derived from an EMBL/GenBank/DDBJ whole genome shotgun (WGS) entry which is preliminary data.</text>
</comment>
<keyword evidence="3" id="KW-1185">Reference proteome</keyword>
<feature type="compositionally biased region" description="Low complexity" evidence="1">
    <location>
        <begin position="231"/>
        <end position="244"/>
    </location>
</feature>
<organism evidence="2 3">
    <name type="scientific">Steinernema hermaphroditum</name>
    <dbReference type="NCBI Taxonomy" id="289476"/>
    <lineage>
        <taxon>Eukaryota</taxon>
        <taxon>Metazoa</taxon>
        <taxon>Ecdysozoa</taxon>
        <taxon>Nematoda</taxon>
        <taxon>Chromadorea</taxon>
        <taxon>Rhabditida</taxon>
        <taxon>Tylenchina</taxon>
        <taxon>Panagrolaimomorpha</taxon>
        <taxon>Strongyloidoidea</taxon>
        <taxon>Steinernematidae</taxon>
        <taxon>Steinernema</taxon>
    </lineage>
</organism>
<dbReference type="AlphaFoldDB" id="A0AA39LI12"/>
<accession>A0AA39LI12</accession>
<reference evidence="2" key="1">
    <citation type="submission" date="2023-06" db="EMBL/GenBank/DDBJ databases">
        <title>Genomic analysis of the entomopathogenic nematode Steinernema hermaphroditum.</title>
        <authorList>
            <person name="Schwarz E.M."/>
            <person name="Heppert J.K."/>
            <person name="Baniya A."/>
            <person name="Schwartz H.T."/>
            <person name="Tan C.-H."/>
            <person name="Antoshechkin I."/>
            <person name="Sternberg P.W."/>
            <person name="Goodrich-Blair H."/>
            <person name="Dillman A.R."/>
        </authorList>
    </citation>
    <scope>NUCLEOTIDE SEQUENCE</scope>
    <source>
        <strain evidence="2">PS9179</strain>
        <tissue evidence="2">Whole animal</tissue>
    </source>
</reference>
<feature type="compositionally biased region" description="Basic and acidic residues" evidence="1">
    <location>
        <begin position="548"/>
        <end position="558"/>
    </location>
</feature>
<feature type="compositionally biased region" description="Basic and acidic residues" evidence="1">
    <location>
        <begin position="348"/>
        <end position="380"/>
    </location>
</feature>
<evidence type="ECO:0000256" key="1">
    <source>
        <dbReference type="SAM" id="MobiDB-lite"/>
    </source>
</evidence>
<feature type="region of interest" description="Disordered" evidence="1">
    <location>
        <begin position="40"/>
        <end position="63"/>
    </location>
</feature>
<feature type="compositionally biased region" description="Basic and acidic residues" evidence="1">
    <location>
        <begin position="173"/>
        <end position="187"/>
    </location>
</feature>
<feature type="region of interest" description="Disordered" evidence="1">
    <location>
        <begin position="548"/>
        <end position="576"/>
    </location>
</feature>
<proteinExistence type="predicted"/>
<feature type="region of interest" description="Disordered" evidence="1">
    <location>
        <begin position="1"/>
        <end position="21"/>
    </location>
</feature>
<protein>
    <submittedName>
        <fullName evidence="2">Uncharacterized protein</fullName>
    </submittedName>
</protein>
<feature type="region of interest" description="Disordered" evidence="1">
    <location>
        <begin position="348"/>
        <end position="397"/>
    </location>
</feature>
<gene>
    <name evidence="2" type="ORF">QR680_002284</name>
</gene>
<evidence type="ECO:0000313" key="3">
    <source>
        <dbReference type="Proteomes" id="UP001175271"/>
    </source>
</evidence>
<feature type="region of interest" description="Disordered" evidence="1">
    <location>
        <begin position="159"/>
        <end position="316"/>
    </location>
</feature>
<name>A0AA39LI12_9BILA</name>